<dbReference type="InterPro" id="IPR030667">
    <property type="entry name" value="APP-BP1"/>
</dbReference>
<evidence type="ECO:0000256" key="3">
    <source>
        <dbReference type="ARBA" id="ARBA00022786"/>
    </source>
</evidence>
<evidence type="ECO:0000259" key="6">
    <source>
        <dbReference type="Pfam" id="PF00899"/>
    </source>
</evidence>
<evidence type="ECO:0000313" key="8">
    <source>
        <dbReference type="Proteomes" id="UP001562354"/>
    </source>
</evidence>
<proteinExistence type="inferred from homology"/>
<organism evidence="7 8">
    <name type="scientific">Neodothiora populina</name>
    <dbReference type="NCBI Taxonomy" id="2781224"/>
    <lineage>
        <taxon>Eukaryota</taxon>
        <taxon>Fungi</taxon>
        <taxon>Dikarya</taxon>
        <taxon>Ascomycota</taxon>
        <taxon>Pezizomycotina</taxon>
        <taxon>Dothideomycetes</taxon>
        <taxon>Dothideomycetidae</taxon>
        <taxon>Dothideales</taxon>
        <taxon>Dothioraceae</taxon>
        <taxon>Neodothiora</taxon>
    </lineage>
</organism>
<dbReference type="InterPro" id="IPR035985">
    <property type="entry name" value="Ubiquitin-activating_enz"/>
</dbReference>
<dbReference type="Gene3D" id="3.40.50.720">
    <property type="entry name" value="NAD(P)-binding Rossmann-like Domain"/>
    <property type="match status" value="2"/>
</dbReference>
<comment type="similarity">
    <text evidence="2 4">Belongs to the ubiquitin-activating E1 family. ULA1 subfamily.</text>
</comment>
<dbReference type="RefSeq" id="XP_069204608.1">
    <property type="nucleotide sequence ID" value="XM_069341096.1"/>
</dbReference>
<evidence type="ECO:0000256" key="2">
    <source>
        <dbReference type="ARBA" id="ARBA00006868"/>
    </source>
</evidence>
<sequence length="575" mass="62848">MATTAAADATPPPLHDVPNAKQKKYDRQLRLWAASGQQALEEAHILLINSGAGVTGIETLKNLILPGVGKYTILDSAVVSEEDLGVNFFLDESTLGGFRAEHTCRLLQELNPDVEGHFVTEPVESFIQKEQALQPYTLIIVTAPISSDVLASISTYSQKNHVPVFYTHCVGFYSRFSLSLPPAFPIVDTHPDPTATTDLRLLKPWPAIQEFAREKTANLSTLSEHDLGHVPYLLLLLHYVEEWKKSHDGVPPTSYKDKTDFRDMIKAAAPSPDEENYAEAAAAVLKSLNPPQPSSSLLETLNASESQSITSGSPSFWIIANAVYKFYESHNELPLPGAVPDMKAQSADYIRLQNIYKTRARQDAQEVLATVRALEKQLGRPAGQAIDEKEVEAFCKGAAHVKLVRGRPLFLPSGDNHTKRYNWSSEATSSAAMALMMASDSGILLSIAFLAWDLFVATHESLTPGTALKIPGAKTEDIESDEEKLRGIAQSLLDDLIKASGTFIEDHEYTKLKETLGNITTELVRAGGSELHNIASLTGGMVAQEVIKVITKQYVPVDNTCVFDGVFSKAAVLRL</sequence>
<dbReference type="SUPFAM" id="SSF69572">
    <property type="entry name" value="Activating enzymes of the ubiquitin-like proteins"/>
    <property type="match status" value="1"/>
</dbReference>
<accession>A0ABR3PQC8</accession>
<feature type="domain" description="THIF-type NAD/FAD binding fold" evidence="6">
    <location>
        <begin position="25"/>
        <end position="553"/>
    </location>
</feature>
<feature type="region of interest" description="Disordered" evidence="5">
    <location>
        <begin position="1"/>
        <end position="20"/>
    </location>
</feature>
<name>A0ABR3PQC8_9PEZI</name>
<dbReference type="Proteomes" id="UP001562354">
    <property type="component" value="Unassembled WGS sequence"/>
</dbReference>
<reference evidence="7 8" key="1">
    <citation type="submission" date="2024-07" db="EMBL/GenBank/DDBJ databases">
        <title>Draft sequence of the Neodothiora populina.</title>
        <authorList>
            <person name="Drown D.D."/>
            <person name="Schuette U.S."/>
            <person name="Buechlein A.B."/>
            <person name="Rusch D.R."/>
            <person name="Winton L.W."/>
            <person name="Adams G.A."/>
        </authorList>
    </citation>
    <scope>NUCLEOTIDE SEQUENCE [LARGE SCALE GENOMIC DNA]</scope>
    <source>
        <strain evidence="7 8">CPC 39397</strain>
    </source>
</reference>
<protein>
    <recommendedName>
        <fullName evidence="4">NEDD8-activating enzyme E1 regulatory subunit</fullName>
    </recommendedName>
</protein>
<dbReference type="Pfam" id="PF00899">
    <property type="entry name" value="ThiF"/>
    <property type="match status" value="1"/>
</dbReference>
<dbReference type="PIRSF" id="PIRSF039099">
    <property type="entry name" value="APP-BP1"/>
    <property type="match status" value="1"/>
</dbReference>
<evidence type="ECO:0000313" key="7">
    <source>
        <dbReference type="EMBL" id="KAL1311759.1"/>
    </source>
</evidence>
<dbReference type="GeneID" id="95975550"/>
<comment type="caution">
    <text evidence="7">The sequence shown here is derived from an EMBL/GenBank/DDBJ whole genome shotgun (WGS) entry which is preliminary data.</text>
</comment>
<dbReference type="InterPro" id="IPR045886">
    <property type="entry name" value="ThiF/MoeB/HesA"/>
</dbReference>
<dbReference type="PANTHER" id="PTHR10953">
    <property type="entry name" value="UBIQUITIN-ACTIVATING ENZYME E1"/>
    <property type="match status" value="1"/>
</dbReference>
<keyword evidence="3 4" id="KW-0833">Ubl conjugation pathway</keyword>
<dbReference type="InterPro" id="IPR000594">
    <property type="entry name" value="ThiF_NAD_FAD-bd"/>
</dbReference>
<dbReference type="PANTHER" id="PTHR10953:SF29">
    <property type="entry name" value="NEDD8-ACTIVATING ENZYME E1 REGULATORY SUBUNIT"/>
    <property type="match status" value="1"/>
</dbReference>
<evidence type="ECO:0000256" key="4">
    <source>
        <dbReference type="PIRNR" id="PIRNR039099"/>
    </source>
</evidence>
<evidence type="ECO:0000256" key="1">
    <source>
        <dbReference type="ARBA" id="ARBA00005032"/>
    </source>
</evidence>
<dbReference type="EMBL" id="JBFMKM010000001">
    <property type="protein sequence ID" value="KAL1311759.1"/>
    <property type="molecule type" value="Genomic_DNA"/>
</dbReference>
<evidence type="ECO:0000256" key="5">
    <source>
        <dbReference type="SAM" id="MobiDB-lite"/>
    </source>
</evidence>
<keyword evidence="8" id="KW-1185">Reference proteome</keyword>
<comment type="function">
    <text evidence="4">Regulatory subunit of the dimeric UBA3-ULA1 E1 enzyme.</text>
</comment>
<gene>
    <name evidence="7" type="ORF">AAFC00_001847</name>
</gene>
<comment type="pathway">
    <text evidence="1 4">Protein modification; protein neddylation.</text>
</comment>